<sequence length="327" mass="36868">MIFKEFDRGSLKILPLSDRKNKMTVADIHNLDYWPLYNESDLDRLVLKIAKARENNKEVILMMGAHAIRRGNSRFIIDLINRGIITHVATNGAAAIHDFELALIGATAENVEDYIKEGEFGNWEETGRYINKAINNGYKAGLGYGESIGQMIEESWVGCEVIKFPHKDTSVFAAAYRKNIPITVHKLIGADITDQHPEARYSALGWCSGRDFLIFSNTISKLEGGVFLNIGSAVTGPEIYLKALSMARNKAKQEGKEIKNFTTAVFDIINLDRLYRKDDAFSPEYYFRPKKTILIRTVAEGGKSFYIKGDLGITIPNLYQKMIIIMK</sequence>
<dbReference type="AlphaFoldDB" id="A0A1G2LT85"/>
<evidence type="ECO:0000313" key="2">
    <source>
        <dbReference type="Proteomes" id="UP000178302"/>
    </source>
</evidence>
<accession>A0A1G2LT85</accession>
<comment type="caution">
    <text evidence="1">The sequence shown here is derived from an EMBL/GenBank/DDBJ whole genome shotgun (WGS) entry which is preliminary data.</text>
</comment>
<dbReference type="Gene3D" id="3.40.50.10690">
    <property type="entry name" value="putative lor/sdh protein like domains"/>
    <property type="match status" value="1"/>
</dbReference>
<name>A0A1G2LT85_9BACT</name>
<protein>
    <recommendedName>
        <fullName evidence="3">Deoxyhypusine synthase</fullName>
    </recommendedName>
</protein>
<evidence type="ECO:0008006" key="3">
    <source>
        <dbReference type="Google" id="ProtNLM"/>
    </source>
</evidence>
<proteinExistence type="predicted"/>
<evidence type="ECO:0000313" key="1">
    <source>
        <dbReference type="EMBL" id="OHA14059.1"/>
    </source>
</evidence>
<gene>
    <name evidence="1" type="ORF">A2909_03205</name>
</gene>
<organism evidence="1 2">
    <name type="scientific">Candidatus Tagabacteria bacterium RIFCSPLOWO2_01_FULL_39_11</name>
    <dbReference type="NCBI Taxonomy" id="1802295"/>
    <lineage>
        <taxon>Bacteria</taxon>
        <taxon>Candidatus Tagaibacteriota</taxon>
    </lineage>
</organism>
<reference evidence="1 2" key="1">
    <citation type="journal article" date="2016" name="Nat. Commun.">
        <title>Thousands of microbial genomes shed light on interconnected biogeochemical processes in an aquifer system.</title>
        <authorList>
            <person name="Anantharaman K."/>
            <person name="Brown C.T."/>
            <person name="Hug L.A."/>
            <person name="Sharon I."/>
            <person name="Castelle C.J."/>
            <person name="Probst A.J."/>
            <person name="Thomas B.C."/>
            <person name="Singh A."/>
            <person name="Wilkins M.J."/>
            <person name="Karaoz U."/>
            <person name="Brodie E.L."/>
            <person name="Williams K.H."/>
            <person name="Hubbard S.S."/>
            <person name="Banfield J.F."/>
        </authorList>
    </citation>
    <scope>NUCLEOTIDE SEQUENCE [LARGE SCALE GENOMIC DNA]</scope>
</reference>
<dbReference type="EMBL" id="MHQZ01000019">
    <property type="protein sequence ID" value="OHA14059.1"/>
    <property type="molecule type" value="Genomic_DNA"/>
</dbReference>
<dbReference type="Proteomes" id="UP000178302">
    <property type="component" value="Unassembled WGS sequence"/>
</dbReference>